<feature type="compositionally biased region" description="Basic residues" evidence="1">
    <location>
        <begin position="1"/>
        <end position="10"/>
    </location>
</feature>
<feature type="region of interest" description="Disordered" evidence="1">
    <location>
        <begin position="83"/>
        <end position="121"/>
    </location>
</feature>
<feature type="compositionally biased region" description="Basic and acidic residues" evidence="1">
    <location>
        <begin position="87"/>
        <end position="101"/>
    </location>
</feature>
<evidence type="ECO:0000256" key="1">
    <source>
        <dbReference type="SAM" id="MobiDB-lite"/>
    </source>
</evidence>
<feature type="domain" description="Colicin E3-like ribonuclease" evidence="2">
    <location>
        <begin position="45"/>
        <end position="120"/>
    </location>
</feature>
<dbReference type="KEGG" id="rsin:B6N60_02603"/>
<dbReference type="RefSeq" id="WP_190606887.1">
    <property type="nucleotide sequence ID" value="NZ_CP021056.1"/>
</dbReference>
<gene>
    <name evidence="3" type="ORF">B6N60_02603</name>
</gene>
<evidence type="ECO:0000313" key="3">
    <source>
        <dbReference type="EMBL" id="QXE23906.1"/>
    </source>
</evidence>
<accession>A0A975T9M1</accession>
<dbReference type="Pfam" id="PF09000">
    <property type="entry name" value="Cytotoxic"/>
    <property type="match status" value="1"/>
</dbReference>
<evidence type="ECO:0000313" key="4">
    <source>
        <dbReference type="Proteomes" id="UP000683511"/>
    </source>
</evidence>
<organism evidence="3 4">
    <name type="scientific">Richelia sinica FACHB-800</name>
    <dbReference type="NCBI Taxonomy" id="1357546"/>
    <lineage>
        <taxon>Bacteria</taxon>
        <taxon>Bacillati</taxon>
        <taxon>Cyanobacteriota</taxon>
        <taxon>Cyanophyceae</taxon>
        <taxon>Nostocales</taxon>
        <taxon>Nostocaceae</taxon>
        <taxon>Richelia</taxon>
    </lineage>
</organism>
<dbReference type="GO" id="GO:0016788">
    <property type="term" value="F:hydrolase activity, acting on ester bonds"/>
    <property type="evidence" value="ECO:0007669"/>
    <property type="project" value="InterPro"/>
</dbReference>
<dbReference type="Gene3D" id="3.10.380.10">
    <property type="entry name" value="Colicin E3-like ribonuclease domain"/>
    <property type="match status" value="1"/>
</dbReference>
<sequence>MSKKRQRHRQSCNTNPGNTTPASNSPPTKNSPPDSDKTFTRISTKKLPAFPNAVSTKPKTFVQGGGGKRKRWECKSFIYEEDTETGNVEKYRKSDKKHIGEFDPMTGEQTKPPNRKRKLKD</sequence>
<feature type="compositionally biased region" description="Polar residues" evidence="1">
    <location>
        <begin position="11"/>
        <end position="33"/>
    </location>
</feature>
<dbReference type="GO" id="GO:0043022">
    <property type="term" value="F:ribosome binding"/>
    <property type="evidence" value="ECO:0007669"/>
    <property type="project" value="InterPro"/>
</dbReference>
<proteinExistence type="predicted"/>
<keyword evidence="4" id="KW-1185">Reference proteome</keyword>
<dbReference type="Proteomes" id="UP000683511">
    <property type="component" value="Chromosome"/>
</dbReference>
<dbReference type="GO" id="GO:0003723">
    <property type="term" value="F:RNA binding"/>
    <property type="evidence" value="ECO:0007669"/>
    <property type="project" value="InterPro"/>
</dbReference>
<dbReference type="SUPFAM" id="SSF63840">
    <property type="entry name" value="Ribonuclease domain of colicin E3"/>
    <property type="match status" value="1"/>
</dbReference>
<reference evidence="3" key="1">
    <citation type="submission" date="2017-04" db="EMBL/GenBank/DDBJ databases">
        <title>Genome deletions in a multicellular cyanobacterial endosymbiont for morphological adaptation in marine diatoms.</title>
        <authorList>
            <person name="Wang Y."/>
            <person name="Gao H."/>
            <person name="Li R."/>
            <person name="Xu X."/>
        </authorList>
    </citation>
    <scope>NUCLEOTIDE SEQUENCE</scope>
    <source>
        <strain evidence="3">FACHB 800</strain>
    </source>
</reference>
<dbReference type="EMBL" id="CP021056">
    <property type="protein sequence ID" value="QXE23906.1"/>
    <property type="molecule type" value="Genomic_DNA"/>
</dbReference>
<feature type="region of interest" description="Disordered" evidence="1">
    <location>
        <begin position="1"/>
        <end position="68"/>
    </location>
</feature>
<evidence type="ECO:0000259" key="2">
    <source>
        <dbReference type="Pfam" id="PF09000"/>
    </source>
</evidence>
<protein>
    <recommendedName>
        <fullName evidence="2">Colicin E3-like ribonuclease domain-containing protein</fullName>
    </recommendedName>
</protein>
<name>A0A975T9M1_9NOST</name>
<dbReference type="InterPro" id="IPR009105">
    <property type="entry name" value="Colicin_E3_ribonuclease"/>
</dbReference>
<dbReference type="AlphaFoldDB" id="A0A975T9M1"/>
<dbReference type="InterPro" id="IPR036725">
    <property type="entry name" value="ColE3_ribonuclease_sf"/>
</dbReference>